<dbReference type="SUPFAM" id="SSF56112">
    <property type="entry name" value="Protein kinase-like (PK-like)"/>
    <property type="match status" value="1"/>
</dbReference>
<dbReference type="PANTHER" id="PTHR48011:SF6">
    <property type="entry name" value="PROTEIN KINASE DOMAIN-CONTAINING PROTEIN"/>
    <property type="match status" value="1"/>
</dbReference>
<dbReference type="GeneID" id="111012480"/>
<feature type="domain" description="Protein kinase" evidence="1">
    <location>
        <begin position="1"/>
        <end position="32"/>
    </location>
</feature>
<dbReference type="Proteomes" id="UP000504603">
    <property type="component" value="Unplaced"/>
</dbReference>
<reference evidence="3" key="1">
    <citation type="submission" date="2025-08" db="UniProtKB">
        <authorList>
            <consortium name="RefSeq"/>
        </authorList>
    </citation>
    <scope>IDENTIFICATION</scope>
</reference>
<accession>A0A6J1CN11</accession>
<evidence type="ECO:0000259" key="1">
    <source>
        <dbReference type="PROSITE" id="PS50011"/>
    </source>
</evidence>
<proteinExistence type="predicted"/>
<dbReference type="PANTHER" id="PTHR48011">
    <property type="entry name" value="CCR4-NOT TRANSCRIPTIONAL COMPLEX SUBUNIT CAF120-RELATED"/>
    <property type="match status" value="1"/>
</dbReference>
<dbReference type="GO" id="GO:0004672">
    <property type="term" value="F:protein kinase activity"/>
    <property type="evidence" value="ECO:0007669"/>
    <property type="project" value="InterPro"/>
</dbReference>
<name>A0A6J1CN11_MOMCH</name>
<dbReference type="InterPro" id="IPR052751">
    <property type="entry name" value="Plant_MAPKKK"/>
</dbReference>
<dbReference type="InterPro" id="IPR000719">
    <property type="entry name" value="Prot_kinase_dom"/>
</dbReference>
<dbReference type="AlphaFoldDB" id="A0A6J1CN11"/>
<sequence length="220" mass="25393">MSEEGRDFLRRCLIRHPEERWSVGELLKHPFVREQKSCSKQNSRTPTSILEQGFWDTINDSETLQTPTRPKIYRTPLQRIQQLSEVCKIQSFGIPNWESECDENWETVRSREKSDCVNGSELPCSSESMAMATEIGIGNWNYVSISISRSSNCSNKISKAKKRDLPMTSVCNVTLKTIDFSYDEKLCIVISLFLVFAPCIDIELFDLYKNIDENFNIENV</sequence>
<dbReference type="PROSITE" id="PS50011">
    <property type="entry name" value="PROTEIN_KINASE_DOM"/>
    <property type="match status" value="1"/>
</dbReference>
<evidence type="ECO:0000313" key="3">
    <source>
        <dbReference type="RefSeq" id="XP_022142338.1"/>
    </source>
</evidence>
<dbReference type="GO" id="GO:0007165">
    <property type="term" value="P:signal transduction"/>
    <property type="evidence" value="ECO:0007669"/>
    <property type="project" value="TreeGrafter"/>
</dbReference>
<organism evidence="2 3">
    <name type="scientific">Momordica charantia</name>
    <name type="common">Bitter gourd</name>
    <name type="synonym">Balsam pear</name>
    <dbReference type="NCBI Taxonomy" id="3673"/>
    <lineage>
        <taxon>Eukaryota</taxon>
        <taxon>Viridiplantae</taxon>
        <taxon>Streptophyta</taxon>
        <taxon>Embryophyta</taxon>
        <taxon>Tracheophyta</taxon>
        <taxon>Spermatophyta</taxon>
        <taxon>Magnoliopsida</taxon>
        <taxon>eudicotyledons</taxon>
        <taxon>Gunneridae</taxon>
        <taxon>Pentapetalae</taxon>
        <taxon>rosids</taxon>
        <taxon>fabids</taxon>
        <taxon>Cucurbitales</taxon>
        <taxon>Cucurbitaceae</taxon>
        <taxon>Momordiceae</taxon>
        <taxon>Momordica</taxon>
    </lineage>
</organism>
<gene>
    <name evidence="3" type="primary">LOC111012480</name>
</gene>
<dbReference type="KEGG" id="mcha:111012480"/>
<dbReference type="OrthoDB" id="8693905at2759"/>
<dbReference type="InterPro" id="IPR011009">
    <property type="entry name" value="Kinase-like_dom_sf"/>
</dbReference>
<dbReference type="Gene3D" id="1.10.510.10">
    <property type="entry name" value="Transferase(Phosphotransferase) domain 1"/>
    <property type="match status" value="1"/>
</dbReference>
<protein>
    <submittedName>
        <fullName evidence="3">Mitogen-activated protein kinase kinase kinase 17-like</fullName>
    </submittedName>
</protein>
<dbReference type="RefSeq" id="XP_022142338.1">
    <property type="nucleotide sequence ID" value="XM_022286646.1"/>
</dbReference>
<evidence type="ECO:0000313" key="2">
    <source>
        <dbReference type="Proteomes" id="UP000504603"/>
    </source>
</evidence>
<dbReference type="GO" id="GO:0005524">
    <property type="term" value="F:ATP binding"/>
    <property type="evidence" value="ECO:0007669"/>
    <property type="project" value="InterPro"/>
</dbReference>
<keyword evidence="2" id="KW-1185">Reference proteome</keyword>